<accession>A0A3A1NE08</accession>
<dbReference type="InterPro" id="IPR051122">
    <property type="entry name" value="SDR_DHRS6-like"/>
</dbReference>
<dbReference type="OrthoDB" id="9806974at2"/>
<dbReference type="InterPro" id="IPR002347">
    <property type="entry name" value="SDR_fam"/>
</dbReference>
<evidence type="ECO:0000256" key="1">
    <source>
        <dbReference type="ARBA" id="ARBA00006484"/>
    </source>
</evidence>
<reference evidence="3 4" key="1">
    <citation type="submission" date="2018-08" db="EMBL/GenBank/DDBJ databases">
        <title>Proposal of Muricauda 72 sp.nov. and Muricauda NH166 sp.nov., isolated from seawater.</title>
        <authorList>
            <person name="Cheng H."/>
            <person name="Wu Y.-H."/>
            <person name="Guo L.-L."/>
            <person name="Xu X.-W."/>
        </authorList>
    </citation>
    <scope>NUCLEOTIDE SEQUENCE [LARGE SCALE GENOMIC DNA]</scope>
    <source>
        <strain evidence="3 4">KCTC 22173</strain>
    </source>
</reference>
<evidence type="ECO:0000313" key="4">
    <source>
        <dbReference type="Proteomes" id="UP000266067"/>
    </source>
</evidence>
<comment type="caution">
    <text evidence="3">The sequence shown here is derived from an EMBL/GenBank/DDBJ whole genome shotgun (WGS) entry which is preliminary data.</text>
</comment>
<evidence type="ECO:0000256" key="2">
    <source>
        <dbReference type="ARBA" id="ARBA00023002"/>
    </source>
</evidence>
<dbReference type="PRINTS" id="PR00081">
    <property type="entry name" value="GDHRDH"/>
</dbReference>
<dbReference type="Pfam" id="PF13561">
    <property type="entry name" value="adh_short_C2"/>
    <property type="match status" value="1"/>
</dbReference>
<dbReference type="AlphaFoldDB" id="A0A3A1NE08"/>
<gene>
    <name evidence="3" type="ORF">D2V08_01495</name>
</gene>
<dbReference type="CDD" id="cd05233">
    <property type="entry name" value="SDR_c"/>
    <property type="match status" value="1"/>
</dbReference>
<dbReference type="InterPro" id="IPR036291">
    <property type="entry name" value="NAD(P)-bd_dom_sf"/>
</dbReference>
<dbReference type="GO" id="GO:0016491">
    <property type="term" value="F:oxidoreductase activity"/>
    <property type="evidence" value="ECO:0007669"/>
    <property type="project" value="UniProtKB-KW"/>
</dbReference>
<sequence>MKTLEKQKVVIIGGSQGIGLETAKEAIAKGADVTIASRSMDKLERAEEYLEGKVSTYQLDGSIEEDVKSFFDTFDKIDHLVVSSSGGYGGSIKELDMKAAKELFDSKLWVQMHAVKHASPKMDKGGSIVLFSGIVSKKAMAGQMPYTGVGGAVESLGKMLALELAPIRVNVITPGFIHTSAWDTFMPAAQQEEFFKGFSETIPVKKIGVAKDVTKGVLFFLESDYVTGAVLDIDGGQKLV</sequence>
<dbReference type="RefSeq" id="WP_119606360.1">
    <property type="nucleotide sequence ID" value="NZ_QXFH01000060.1"/>
</dbReference>
<keyword evidence="2" id="KW-0560">Oxidoreductase</keyword>
<dbReference type="PANTHER" id="PTHR43477:SF1">
    <property type="entry name" value="DIHYDROANTICAPSIN 7-DEHYDROGENASE"/>
    <property type="match status" value="1"/>
</dbReference>
<comment type="similarity">
    <text evidence="1">Belongs to the short-chain dehydrogenases/reductases (SDR) family.</text>
</comment>
<dbReference type="PANTHER" id="PTHR43477">
    <property type="entry name" value="DIHYDROANTICAPSIN 7-DEHYDROGENASE"/>
    <property type="match status" value="1"/>
</dbReference>
<proteinExistence type="inferred from homology"/>
<organism evidence="3 4">
    <name type="scientific">Flagellimonas lutimaris</name>
    <dbReference type="NCBI Taxonomy" id="475082"/>
    <lineage>
        <taxon>Bacteria</taxon>
        <taxon>Pseudomonadati</taxon>
        <taxon>Bacteroidota</taxon>
        <taxon>Flavobacteriia</taxon>
        <taxon>Flavobacteriales</taxon>
        <taxon>Flavobacteriaceae</taxon>
        <taxon>Flagellimonas</taxon>
    </lineage>
</organism>
<dbReference type="EMBL" id="QXFH01000060">
    <property type="protein sequence ID" value="RIV36683.1"/>
    <property type="molecule type" value="Genomic_DNA"/>
</dbReference>
<evidence type="ECO:0000313" key="3">
    <source>
        <dbReference type="EMBL" id="RIV36683.1"/>
    </source>
</evidence>
<keyword evidence="4" id="KW-1185">Reference proteome</keyword>
<dbReference type="Gene3D" id="3.40.50.720">
    <property type="entry name" value="NAD(P)-binding Rossmann-like Domain"/>
    <property type="match status" value="1"/>
</dbReference>
<dbReference type="Proteomes" id="UP000266067">
    <property type="component" value="Unassembled WGS sequence"/>
</dbReference>
<dbReference type="SUPFAM" id="SSF51735">
    <property type="entry name" value="NAD(P)-binding Rossmann-fold domains"/>
    <property type="match status" value="1"/>
</dbReference>
<protein>
    <submittedName>
        <fullName evidence="3">SDR family oxidoreductase</fullName>
    </submittedName>
</protein>
<name>A0A3A1NE08_9FLAO</name>